<dbReference type="PANTHER" id="PTHR11040:SF169">
    <property type="entry name" value="FI24038P1"/>
    <property type="match status" value="1"/>
</dbReference>
<feature type="transmembrane region" description="Helical" evidence="5">
    <location>
        <begin position="40"/>
        <end position="62"/>
    </location>
</feature>
<keyword evidence="3 5" id="KW-1133">Transmembrane helix</keyword>
<proteinExistence type="predicted"/>
<evidence type="ECO:0000256" key="5">
    <source>
        <dbReference type="SAM" id="Phobius"/>
    </source>
</evidence>
<name>A0A1B6C416_9HEMI</name>
<dbReference type="GO" id="GO:0005385">
    <property type="term" value="F:zinc ion transmembrane transporter activity"/>
    <property type="evidence" value="ECO:0007669"/>
    <property type="project" value="TreeGrafter"/>
</dbReference>
<dbReference type="AlphaFoldDB" id="A0A1B6C416"/>
<accession>A0A1B6C416</accession>
<evidence type="ECO:0000256" key="1">
    <source>
        <dbReference type="ARBA" id="ARBA00004141"/>
    </source>
</evidence>
<evidence type="ECO:0000256" key="3">
    <source>
        <dbReference type="ARBA" id="ARBA00022989"/>
    </source>
</evidence>
<reference evidence="6" key="1">
    <citation type="submission" date="2015-12" db="EMBL/GenBank/DDBJ databases">
        <title>De novo transcriptome assembly of four potential Pierce s Disease insect vectors from Arizona vineyards.</title>
        <authorList>
            <person name="Tassone E.E."/>
        </authorList>
    </citation>
    <scope>NUCLEOTIDE SEQUENCE</scope>
</reference>
<sequence>MNSIVTYKIFSMLVLSLGSYMTGVLPLLFNFNGQNKKSLLLSILLCFGGGVLLSTSLLHILPEAREMFPSKNCVDYIFCGGFFLLYLIDELVRLATKIFKNENEPLISPSTLSQHYVYSSLPDHQQLEERISVRNIKSRFGILLAISVHSVIEGSAIGVQNVPEKIFILVSA</sequence>
<evidence type="ECO:0000256" key="2">
    <source>
        <dbReference type="ARBA" id="ARBA00022692"/>
    </source>
</evidence>
<dbReference type="InterPro" id="IPR003689">
    <property type="entry name" value="ZIP"/>
</dbReference>
<organism evidence="6">
    <name type="scientific">Clastoptera arizonana</name>
    <name type="common">Arizona spittle bug</name>
    <dbReference type="NCBI Taxonomy" id="38151"/>
    <lineage>
        <taxon>Eukaryota</taxon>
        <taxon>Metazoa</taxon>
        <taxon>Ecdysozoa</taxon>
        <taxon>Arthropoda</taxon>
        <taxon>Hexapoda</taxon>
        <taxon>Insecta</taxon>
        <taxon>Pterygota</taxon>
        <taxon>Neoptera</taxon>
        <taxon>Paraneoptera</taxon>
        <taxon>Hemiptera</taxon>
        <taxon>Auchenorrhyncha</taxon>
        <taxon>Cercopoidea</taxon>
        <taxon>Clastopteridae</taxon>
        <taxon>Clastoptera</taxon>
    </lineage>
</organism>
<evidence type="ECO:0000256" key="4">
    <source>
        <dbReference type="ARBA" id="ARBA00023136"/>
    </source>
</evidence>
<gene>
    <name evidence="6" type="ORF">g.12487</name>
</gene>
<feature type="transmembrane region" description="Helical" evidence="5">
    <location>
        <begin position="6"/>
        <end position="28"/>
    </location>
</feature>
<keyword evidence="2 5" id="KW-0812">Transmembrane</keyword>
<feature type="non-terminal residue" evidence="6">
    <location>
        <position position="172"/>
    </location>
</feature>
<evidence type="ECO:0000313" key="6">
    <source>
        <dbReference type="EMBL" id="JAS08233.1"/>
    </source>
</evidence>
<evidence type="ECO:0008006" key="7">
    <source>
        <dbReference type="Google" id="ProtNLM"/>
    </source>
</evidence>
<keyword evidence="4 5" id="KW-0472">Membrane</keyword>
<dbReference type="Pfam" id="PF02535">
    <property type="entry name" value="Zip"/>
    <property type="match status" value="1"/>
</dbReference>
<dbReference type="EMBL" id="GEDC01029065">
    <property type="protein sequence ID" value="JAS08233.1"/>
    <property type="molecule type" value="Transcribed_RNA"/>
</dbReference>
<dbReference type="GO" id="GO:0005886">
    <property type="term" value="C:plasma membrane"/>
    <property type="evidence" value="ECO:0007669"/>
    <property type="project" value="TreeGrafter"/>
</dbReference>
<dbReference type="PANTHER" id="PTHR11040">
    <property type="entry name" value="ZINC/IRON TRANSPORTER"/>
    <property type="match status" value="1"/>
</dbReference>
<comment type="subcellular location">
    <subcellularLocation>
        <location evidence="1">Membrane</location>
        <topology evidence="1">Multi-pass membrane protein</topology>
    </subcellularLocation>
</comment>
<feature type="transmembrane region" description="Helical" evidence="5">
    <location>
        <begin position="74"/>
        <end position="92"/>
    </location>
</feature>
<protein>
    <recommendedName>
        <fullName evidence="7">Zinc/iron permease</fullName>
    </recommendedName>
</protein>